<reference evidence="14" key="1">
    <citation type="submission" date="2022-11" db="UniProtKB">
        <authorList>
            <consortium name="WormBaseParasite"/>
        </authorList>
    </citation>
    <scope>IDENTIFICATION</scope>
</reference>
<dbReference type="Gene3D" id="3.30.420.10">
    <property type="entry name" value="Ribonuclease H-like superfamily/Ribonuclease H"/>
    <property type="match status" value="1"/>
</dbReference>
<dbReference type="CDD" id="cd09274">
    <property type="entry name" value="RNase_HI_RT_Ty3"/>
    <property type="match status" value="1"/>
</dbReference>
<dbReference type="InterPro" id="IPR036397">
    <property type="entry name" value="RNaseH_sf"/>
</dbReference>
<dbReference type="FunFam" id="3.10.10.10:FF:000007">
    <property type="entry name" value="Retrovirus-related Pol polyprotein from transposon 17.6-like Protein"/>
    <property type="match status" value="1"/>
</dbReference>
<evidence type="ECO:0000313" key="13">
    <source>
        <dbReference type="Proteomes" id="UP000887566"/>
    </source>
</evidence>
<evidence type="ECO:0000256" key="6">
    <source>
        <dbReference type="ARBA" id="ARBA00022759"/>
    </source>
</evidence>
<feature type="compositionally biased region" description="Basic residues" evidence="10">
    <location>
        <begin position="1150"/>
        <end position="1168"/>
    </location>
</feature>
<evidence type="ECO:0000256" key="3">
    <source>
        <dbReference type="ARBA" id="ARBA00022679"/>
    </source>
</evidence>
<evidence type="ECO:0000256" key="2">
    <source>
        <dbReference type="ARBA" id="ARBA00022670"/>
    </source>
</evidence>
<keyword evidence="5" id="KW-0540">Nuclease</keyword>
<dbReference type="SUPFAM" id="SSF53098">
    <property type="entry name" value="Ribonuclease H-like"/>
    <property type="match status" value="1"/>
</dbReference>
<dbReference type="GO" id="GO:0008233">
    <property type="term" value="F:peptidase activity"/>
    <property type="evidence" value="ECO:0007669"/>
    <property type="project" value="UniProtKB-KW"/>
</dbReference>
<keyword evidence="4" id="KW-0548">Nucleotidyltransferase</keyword>
<dbReference type="SUPFAM" id="SSF56672">
    <property type="entry name" value="DNA/RNA polymerases"/>
    <property type="match status" value="1"/>
</dbReference>
<dbReference type="GO" id="GO:0042575">
    <property type="term" value="C:DNA polymerase complex"/>
    <property type="evidence" value="ECO:0007669"/>
    <property type="project" value="UniProtKB-ARBA"/>
</dbReference>
<evidence type="ECO:0000256" key="9">
    <source>
        <dbReference type="SAM" id="Coils"/>
    </source>
</evidence>
<dbReference type="InterPro" id="IPR041588">
    <property type="entry name" value="Integrase_H2C2"/>
</dbReference>
<dbReference type="GO" id="GO:0004519">
    <property type="term" value="F:endonuclease activity"/>
    <property type="evidence" value="ECO:0007669"/>
    <property type="project" value="UniProtKB-KW"/>
</dbReference>
<dbReference type="Pfam" id="PF17921">
    <property type="entry name" value="Integrase_H2C2"/>
    <property type="match status" value="1"/>
</dbReference>
<dbReference type="Gene3D" id="3.30.70.270">
    <property type="match status" value="2"/>
</dbReference>
<dbReference type="Gene3D" id="1.10.340.70">
    <property type="match status" value="1"/>
</dbReference>
<dbReference type="InterPro" id="IPR050951">
    <property type="entry name" value="Retrovirus_Pol_polyprotein"/>
</dbReference>
<dbReference type="GO" id="GO:0003964">
    <property type="term" value="F:RNA-directed DNA polymerase activity"/>
    <property type="evidence" value="ECO:0007669"/>
    <property type="project" value="UniProtKB-KW"/>
</dbReference>
<dbReference type="InterPro" id="IPR000477">
    <property type="entry name" value="RT_dom"/>
</dbReference>
<dbReference type="InterPro" id="IPR001584">
    <property type="entry name" value="Integrase_cat-core"/>
</dbReference>
<evidence type="ECO:0000256" key="10">
    <source>
        <dbReference type="SAM" id="MobiDB-lite"/>
    </source>
</evidence>
<dbReference type="Pfam" id="PF00078">
    <property type="entry name" value="RVT_1"/>
    <property type="match status" value="1"/>
</dbReference>
<feature type="region of interest" description="Disordered" evidence="10">
    <location>
        <begin position="646"/>
        <end position="672"/>
    </location>
</feature>
<sequence length="1168" mass="131303">MRHSEPEANTPPMKVHLVQRVQISSRCDQLIKLRTECSMQSMKEGLVLFEPFSERSFEGLQMQPALVQPDEKGQFALLVRNLSTRRLDLENDSLLGTIESVSHTQNAEKENKEHAPSERTATVQLAASRGSSPASERGRRLLDCISWEKCALAPSKIQELKALIVEFENAFAIDDNELGQTHMAVHTIDTGSAKPIKQPLRSCPFALRETVQKLTQQYLRQGVISPSKSPWSSPLVMVKKKDATLRYCVDMREVNAVTKCDAYPVPRISDILHSLNGRTRFTLIDLRSGFWQVPMDPESKEKTAFSTHTGHFEFNVMPFGLVNSGATFERLMETVLAGLQWDFVFLYLDDILIASQDDESHLRHLRMVFERLTMANLRAKPSKCTFGNTETEYLGHIINADGVKVDSAKVAKVANLAAPRNLKKLQAFLGFATYYREFVPNFAKIASPLYALMSKGAKYIWSSDCEQAFNRLRHALTSAPLLAYPDFEGAKSGKRPFLLYTDACRSAVGAVVSQRGVDGKVHVLAYESRKTQAAERNYCVSDLEALAVVHAVKKFRQLLYAYPCTVYTDHAALRSLLTNKQLSGRLARWQLLLREFNLTIAIRPGAKHSNADFLSRLYEEEGDDQKEESKKLGVGEALGTVLLARTAQTEPPAASDEMNRSLDDPPVRPALSQQRDDEFLGPIVTYLESGTIPDDPSAAKRLVVEASQFEIDNGALFFVDQKQKGHMRLALPHSLRQEAVAQEHSGAFGGHLGHERVYYALAQNYYWPGMCGDVKRWIRGCLACATSRDHRRHRPPLTPISANGMFDVLSVDVLEMPLTRDGNKYIISFVDCFSKYCESFATANQTAETIARLLVEHIVCRHGCPSKLLSDRGPAFMSGLLSEVLKCLGVQKLNTSGYHPQGNGLVERMNRTLIKMIKRSASSTVDWDRKLPFIVFAYNSTPAKAHSLPPSFLCYGRLVRRPSSLDFAPKSNEHRVEVDDYRHELVRNLSAANEMASKRIKNAQKQQKRYYDQMQPASKFVVGQRVLVHMPAETTNKLRKLNLPDHGPFYIRELTDNNAEVELATDPTYRLFVALDRVRTCPQEVPQDQTYTGRRKRRPYHRKRTAPTNPGTTLTNTPVTEGPSQAGVDPEVPASLQKEQENQPPTRGRPGLRAHPKRRKTPPGFRRG</sequence>
<dbReference type="FunFam" id="3.10.20.370:FF:000001">
    <property type="entry name" value="Retrovirus-related Pol polyprotein from transposon 17.6-like protein"/>
    <property type="match status" value="1"/>
</dbReference>
<evidence type="ECO:0000259" key="11">
    <source>
        <dbReference type="PROSITE" id="PS50878"/>
    </source>
</evidence>
<dbReference type="InterPro" id="IPR043128">
    <property type="entry name" value="Rev_trsase/Diguanyl_cyclase"/>
</dbReference>
<feature type="region of interest" description="Disordered" evidence="10">
    <location>
        <begin position="1084"/>
        <end position="1168"/>
    </location>
</feature>
<dbReference type="CDD" id="cd01647">
    <property type="entry name" value="RT_LTR"/>
    <property type="match status" value="1"/>
</dbReference>
<evidence type="ECO:0000256" key="4">
    <source>
        <dbReference type="ARBA" id="ARBA00022695"/>
    </source>
</evidence>
<dbReference type="Pfam" id="PF17917">
    <property type="entry name" value="RT_RNaseH"/>
    <property type="match status" value="1"/>
</dbReference>
<dbReference type="FunFam" id="3.30.70.270:FF:000020">
    <property type="entry name" value="Transposon Tf2-6 polyprotein-like Protein"/>
    <property type="match status" value="1"/>
</dbReference>
<feature type="domain" description="Integrase catalytic" evidence="12">
    <location>
        <begin position="795"/>
        <end position="958"/>
    </location>
</feature>
<keyword evidence="3" id="KW-0808">Transferase</keyword>
<dbReference type="InterPro" id="IPR012337">
    <property type="entry name" value="RNaseH-like_sf"/>
</dbReference>
<keyword evidence="9" id="KW-0175">Coiled coil</keyword>
<evidence type="ECO:0000256" key="5">
    <source>
        <dbReference type="ARBA" id="ARBA00022722"/>
    </source>
</evidence>
<dbReference type="PANTHER" id="PTHR37984">
    <property type="entry name" value="PROTEIN CBG26694"/>
    <property type="match status" value="1"/>
</dbReference>
<dbReference type="GO" id="GO:0003676">
    <property type="term" value="F:nucleic acid binding"/>
    <property type="evidence" value="ECO:0007669"/>
    <property type="project" value="InterPro"/>
</dbReference>
<dbReference type="Gene3D" id="3.10.10.10">
    <property type="entry name" value="HIV Type 1 Reverse Transcriptase, subunit A, domain 1"/>
    <property type="match status" value="1"/>
</dbReference>
<evidence type="ECO:0000256" key="1">
    <source>
        <dbReference type="ARBA" id="ARBA00012493"/>
    </source>
</evidence>
<dbReference type="Gene3D" id="3.10.20.370">
    <property type="match status" value="1"/>
</dbReference>
<keyword evidence="2" id="KW-0645">Protease</keyword>
<dbReference type="AlphaFoldDB" id="A0A914UKT1"/>
<feature type="compositionally biased region" description="Low complexity" evidence="10">
    <location>
        <begin position="1106"/>
        <end position="1123"/>
    </location>
</feature>
<dbReference type="WBParaSite" id="PSAMB.scaffold10830size3804.g33640.t1">
    <property type="protein sequence ID" value="PSAMB.scaffold10830size3804.g33640.t1"/>
    <property type="gene ID" value="PSAMB.scaffold10830size3804.g33640"/>
</dbReference>
<dbReference type="FunFam" id="3.30.420.10:FF:000032">
    <property type="entry name" value="Retrovirus-related Pol polyprotein from transposon 297-like Protein"/>
    <property type="match status" value="1"/>
</dbReference>
<dbReference type="InterPro" id="IPR043502">
    <property type="entry name" value="DNA/RNA_pol_sf"/>
</dbReference>
<dbReference type="PROSITE" id="PS50878">
    <property type="entry name" value="RT_POL"/>
    <property type="match status" value="1"/>
</dbReference>
<feature type="compositionally biased region" description="Basic residues" evidence="10">
    <location>
        <begin position="1093"/>
        <end position="1105"/>
    </location>
</feature>
<dbReference type="GO" id="GO:0006508">
    <property type="term" value="P:proteolysis"/>
    <property type="evidence" value="ECO:0007669"/>
    <property type="project" value="UniProtKB-KW"/>
</dbReference>
<keyword evidence="8" id="KW-0695">RNA-directed DNA polymerase</keyword>
<dbReference type="PANTHER" id="PTHR37984:SF5">
    <property type="entry name" value="PROTEIN NYNRIN-LIKE"/>
    <property type="match status" value="1"/>
</dbReference>
<feature type="coiled-coil region" evidence="9">
    <location>
        <begin position="986"/>
        <end position="1013"/>
    </location>
</feature>
<organism evidence="13 14">
    <name type="scientific">Plectus sambesii</name>
    <dbReference type="NCBI Taxonomy" id="2011161"/>
    <lineage>
        <taxon>Eukaryota</taxon>
        <taxon>Metazoa</taxon>
        <taxon>Ecdysozoa</taxon>
        <taxon>Nematoda</taxon>
        <taxon>Chromadorea</taxon>
        <taxon>Plectida</taxon>
        <taxon>Plectina</taxon>
        <taxon>Plectoidea</taxon>
        <taxon>Plectidae</taxon>
        <taxon>Plectus</taxon>
    </lineage>
</organism>
<dbReference type="Proteomes" id="UP000887566">
    <property type="component" value="Unplaced"/>
</dbReference>
<feature type="compositionally biased region" description="Basic and acidic residues" evidence="10">
    <location>
        <begin position="106"/>
        <end position="117"/>
    </location>
</feature>
<keyword evidence="6" id="KW-0255">Endonuclease</keyword>
<keyword evidence="7" id="KW-0378">Hydrolase</keyword>
<dbReference type="InterPro" id="IPR041373">
    <property type="entry name" value="RT_RNaseH"/>
</dbReference>
<dbReference type="PROSITE" id="PS50994">
    <property type="entry name" value="INTEGRASE"/>
    <property type="match status" value="1"/>
</dbReference>
<evidence type="ECO:0000256" key="8">
    <source>
        <dbReference type="ARBA" id="ARBA00022918"/>
    </source>
</evidence>
<dbReference type="FunFam" id="1.10.340.70:FF:000001">
    <property type="entry name" value="Retrovirus-related Pol polyprotein from transposon gypsy-like Protein"/>
    <property type="match status" value="1"/>
</dbReference>
<dbReference type="Pfam" id="PF00665">
    <property type="entry name" value="rve"/>
    <property type="match status" value="1"/>
</dbReference>
<feature type="compositionally biased region" description="Basic and acidic residues" evidence="10">
    <location>
        <begin position="657"/>
        <end position="666"/>
    </location>
</feature>
<name>A0A914UKT1_9BILA</name>
<protein>
    <recommendedName>
        <fullName evidence="1">RNA-directed DNA polymerase</fullName>
        <ecNumber evidence="1">2.7.7.49</ecNumber>
    </recommendedName>
</protein>
<dbReference type="EC" id="2.7.7.49" evidence="1"/>
<accession>A0A914UKT1</accession>
<evidence type="ECO:0000256" key="7">
    <source>
        <dbReference type="ARBA" id="ARBA00022801"/>
    </source>
</evidence>
<keyword evidence="13" id="KW-1185">Reference proteome</keyword>
<feature type="region of interest" description="Disordered" evidence="10">
    <location>
        <begin position="102"/>
        <end position="135"/>
    </location>
</feature>
<dbReference type="GO" id="GO:0015074">
    <property type="term" value="P:DNA integration"/>
    <property type="evidence" value="ECO:0007669"/>
    <property type="project" value="InterPro"/>
</dbReference>
<feature type="domain" description="Reverse transcriptase" evidence="11">
    <location>
        <begin position="219"/>
        <end position="398"/>
    </location>
</feature>
<evidence type="ECO:0000259" key="12">
    <source>
        <dbReference type="PROSITE" id="PS50994"/>
    </source>
</evidence>
<feature type="compositionally biased region" description="Polar residues" evidence="10">
    <location>
        <begin position="119"/>
        <end position="134"/>
    </location>
</feature>
<proteinExistence type="predicted"/>
<evidence type="ECO:0000313" key="14">
    <source>
        <dbReference type="WBParaSite" id="PSAMB.scaffold10830size3804.g33640.t1"/>
    </source>
</evidence>